<comment type="caution">
    <text evidence="2">The sequence shown here is derived from an EMBL/GenBank/DDBJ whole genome shotgun (WGS) entry which is preliminary data.</text>
</comment>
<dbReference type="InterPro" id="IPR008929">
    <property type="entry name" value="Chondroitin_lyas"/>
</dbReference>
<dbReference type="SUPFAM" id="SSF49313">
    <property type="entry name" value="Cadherin-like"/>
    <property type="match status" value="1"/>
</dbReference>
<evidence type="ECO:0000256" key="1">
    <source>
        <dbReference type="SAM" id="SignalP"/>
    </source>
</evidence>
<sequence length="1299" mass="140251">MSHHPPSRFGRAVGALAAALAVALGVLTAAPPALADEEPANPTVTITQTTSPAGFAHPGIGVSVTDLKRARSQVLAGTEPWASYYAAMLQTRWASKTVKPAIQGSTPGVPSTTAFNSQAVQSKFIEDAFSAYTQSVEYFITGDPVYRENGMRILRLWSQMDPDKYAVYPDARIHSPIPLMRMVAAAELLRYSSVNPTDDGYDSAWQTSDTEKLSKNLVVPLTEKFLHSNDYYLSQQAYANIGAIAGYIFTDNRSRYDEAVEWFSVNSSTTDPQSSGSLVSMVRRISKDDPLNTYKKSFVQVQEMGRDQAHAWDGLNALATTARMLTVQDTKLDPVTGKVSTQRKAVSPYAFGGNRLLDGFEAFTGFMMGKKETPWIDTTGGPGRLSEAYRGRMFESLNEIYDIYSELGVNVRKKAPSVAHLFDQTEGSTYFWGTQPRNFWDSNPDYSPEYWLALPASRAGQTLPVQKDPLVQVAHRSLLLDRRSTVKSSDDGDFVRMSPSRKHSTTIGVRTLVYDDRNSSSPVGVLIRTNGPAKLELRKNPALDPYHTLSLPDTHGKWRYFVYDMGYPTLPGSLGGENLAYFTVTGRKVDVDVSTVNLQAAAQLKPAPFKTGTSATVIAVAGKPVTRTLSATPADGQKITYEAQGLPSGATLDSDSGKLTWTPSGTANPAPALVVASDGTTDTVLNVSFVVAADRAKAIEAAVKGYDPDTDYVSSTREALLKTVAGVRDSMDSADDATFLDGLVSIQDAVKKLQLLNPRLTDDTLDYPGLVTSPTLTTTAIANMTDGDVTTKVGDLLAPFVMDFGAGFRVKASAFGLRAPYGFANRSQGANVYGSNDGTNWTLLTSRETTNTTDQGYEMETIPVRAEVADKSYRFVKVQVDDPGVATDPFYPGISSFSEMRITGQRIETAQALTGISISSNNQTAGQAQNGDEVTLAIDASEAIETPDVRIEGRSATVTSTGDKRWTAKATLPANVDYGRAARFSVDYTTKDGRLGATGYATTDGSSLQLWNDHVVVATVDKSWVDSSTPQWPGTGTTAANGYRMFDGDTDTATDTLDANGWVTVKPGDGASLTFDAVRVRPRAKFVGRGNGTVLQSSKDNGKTWTTFLKIGGMTDDSQWYLFPLKDHTSIPMLRVLDDHGGNANLAEVQLLQFVDQTVVKRPWVDASTPAWPGTGSTADNGWRMFDGDLSTAPDTTTPGGWATVTPTDGSKLDFDLVSIRPRVGNPARANGTVVQGSDDGGATWTTLTTFSGVTSASQWYTFALPSTASVKALRVLDEHEGRLNVAEVRLLKFHPFPE</sequence>
<accession>A0A5N8XF11</accession>
<protein>
    <recommendedName>
        <fullName evidence="4">F5/8 type C domain-containing protein</fullName>
    </recommendedName>
</protein>
<dbReference type="EMBL" id="VJZC01000068">
    <property type="protein sequence ID" value="MPY58052.1"/>
    <property type="molecule type" value="Genomic_DNA"/>
</dbReference>
<keyword evidence="3" id="KW-1185">Reference proteome</keyword>
<dbReference type="Pfam" id="PF05345">
    <property type="entry name" value="He_PIG"/>
    <property type="match status" value="1"/>
</dbReference>
<dbReference type="SUPFAM" id="SSF49785">
    <property type="entry name" value="Galactose-binding domain-like"/>
    <property type="match status" value="1"/>
</dbReference>
<reference evidence="2 3" key="1">
    <citation type="submission" date="2019-07" db="EMBL/GenBank/DDBJ databases">
        <title>New species of Amycolatopsis and Streptomyces.</title>
        <authorList>
            <person name="Duangmal K."/>
            <person name="Teo W.F.A."/>
            <person name="Lipun K."/>
        </authorList>
    </citation>
    <scope>NUCLEOTIDE SEQUENCE [LARGE SCALE GENOMIC DNA]</scope>
    <source>
        <strain evidence="2 3">NBRC 106415</strain>
    </source>
</reference>
<name>A0A5N8XF11_9ACTN</name>
<dbReference type="InterPro" id="IPR008979">
    <property type="entry name" value="Galactose-bd-like_sf"/>
</dbReference>
<organism evidence="2 3">
    <name type="scientific">Streptomyces spongiae</name>
    <dbReference type="NCBI Taxonomy" id="565072"/>
    <lineage>
        <taxon>Bacteria</taxon>
        <taxon>Bacillati</taxon>
        <taxon>Actinomycetota</taxon>
        <taxon>Actinomycetes</taxon>
        <taxon>Kitasatosporales</taxon>
        <taxon>Streptomycetaceae</taxon>
        <taxon>Streptomyces</taxon>
    </lineage>
</organism>
<dbReference type="GO" id="GO:0016020">
    <property type="term" value="C:membrane"/>
    <property type="evidence" value="ECO:0007669"/>
    <property type="project" value="InterPro"/>
</dbReference>
<dbReference type="Gene3D" id="1.50.10.100">
    <property type="entry name" value="Chondroitin AC/alginate lyase"/>
    <property type="match status" value="1"/>
</dbReference>
<dbReference type="SUPFAM" id="SSF48230">
    <property type="entry name" value="Chondroitin AC/alginate lyase"/>
    <property type="match status" value="1"/>
</dbReference>
<dbReference type="Gene3D" id="2.60.40.10">
    <property type="entry name" value="Immunoglobulins"/>
    <property type="match status" value="1"/>
</dbReference>
<dbReference type="GO" id="GO:0005975">
    <property type="term" value="P:carbohydrate metabolic process"/>
    <property type="evidence" value="ECO:0007669"/>
    <property type="project" value="UniProtKB-ARBA"/>
</dbReference>
<dbReference type="InterPro" id="IPR015919">
    <property type="entry name" value="Cadherin-like_sf"/>
</dbReference>
<feature type="signal peptide" evidence="1">
    <location>
        <begin position="1"/>
        <end position="35"/>
    </location>
</feature>
<dbReference type="Gene3D" id="2.60.120.260">
    <property type="entry name" value="Galactose-binding domain-like"/>
    <property type="match status" value="3"/>
</dbReference>
<evidence type="ECO:0008006" key="4">
    <source>
        <dbReference type="Google" id="ProtNLM"/>
    </source>
</evidence>
<dbReference type="GO" id="GO:0005509">
    <property type="term" value="F:calcium ion binding"/>
    <property type="evidence" value="ECO:0007669"/>
    <property type="project" value="InterPro"/>
</dbReference>
<dbReference type="InterPro" id="IPR013783">
    <property type="entry name" value="Ig-like_fold"/>
</dbReference>
<keyword evidence="1" id="KW-0732">Signal</keyword>
<feature type="chain" id="PRO_5024361126" description="F5/8 type C domain-containing protein" evidence="1">
    <location>
        <begin position="36"/>
        <end position="1299"/>
    </location>
</feature>
<evidence type="ECO:0000313" key="2">
    <source>
        <dbReference type="EMBL" id="MPY58052.1"/>
    </source>
</evidence>
<dbReference type="OrthoDB" id="99456at2"/>
<proteinExistence type="predicted"/>
<dbReference type="RefSeq" id="WP_152771630.1">
    <property type="nucleotide sequence ID" value="NZ_VJZC01000068.1"/>
</dbReference>
<dbReference type="Proteomes" id="UP000400924">
    <property type="component" value="Unassembled WGS sequence"/>
</dbReference>
<evidence type="ECO:0000313" key="3">
    <source>
        <dbReference type="Proteomes" id="UP000400924"/>
    </source>
</evidence>
<gene>
    <name evidence="2" type="ORF">FNH08_12995</name>
</gene>